<feature type="region of interest" description="Disordered" evidence="1">
    <location>
        <begin position="1"/>
        <end position="30"/>
    </location>
</feature>
<proteinExistence type="predicted"/>
<feature type="compositionally biased region" description="Polar residues" evidence="1">
    <location>
        <begin position="480"/>
        <end position="499"/>
    </location>
</feature>
<feature type="region of interest" description="Disordered" evidence="1">
    <location>
        <begin position="318"/>
        <end position="347"/>
    </location>
</feature>
<evidence type="ECO:0000259" key="2">
    <source>
        <dbReference type="PROSITE" id="PS50858"/>
    </source>
</evidence>
<reference evidence="3" key="1">
    <citation type="submission" date="2020-11" db="EMBL/GenBank/DDBJ databases">
        <authorList>
            <consortium name="DOE Joint Genome Institute"/>
            <person name="Ahrendt S."/>
            <person name="Riley R."/>
            <person name="Andreopoulos W."/>
            <person name="Labutti K."/>
            <person name="Pangilinan J."/>
            <person name="Ruiz-Duenas F.J."/>
            <person name="Barrasa J.M."/>
            <person name="Sanchez-Garcia M."/>
            <person name="Camarero S."/>
            <person name="Miyauchi S."/>
            <person name="Serrano A."/>
            <person name="Linde D."/>
            <person name="Babiker R."/>
            <person name="Drula E."/>
            <person name="Ayuso-Fernandez I."/>
            <person name="Pacheco R."/>
            <person name="Padilla G."/>
            <person name="Ferreira P."/>
            <person name="Barriuso J."/>
            <person name="Kellner H."/>
            <person name="Castanera R."/>
            <person name="Alfaro M."/>
            <person name="Ramirez L."/>
            <person name="Pisabarro A.G."/>
            <person name="Kuo A."/>
            <person name="Tritt A."/>
            <person name="Lipzen A."/>
            <person name="He G."/>
            <person name="Yan M."/>
            <person name="Ng V."/>
            <person name="Cullen D."/>
            <person name="Martin F."/>
            <person name="Rosso M.-N."/>
            <person name="Henrissat B."/>
            <person name="Hibbett D."/>
            <person name="Martinez A.T."/>
            <person name="Grigoriev I.V."/>
        </authorList>
    </citation>
    <scope>NUCLEOTIDE SEQUENCE</scope>
    <source>
        <strain evidence="3">CIRM-BRFM 674</strain>
    </source>
</reference>
<name>A0A9P6CZ33_9AGAR</name>
<feature type="compositionally biased region" description="Acidic residues" evidence="1">
    <location>
        <begin position="461"/>
        <end position="476"/>
    </location>
</feature>
<dbReference type="Pfam" id="PF03909">
    <property type="entry name" value="BSD"/>
    <property type="match status" value="1"/>
</dbReference>
<feature type="region of interest" description="Disordered" evidence="1">
    <location>
        <begin position="456"/>
        <end position="517"/>
    </location>
</feature>
<protein>
    <recommendedName>
        <fullName evidence="2">BSD domain-containing protein</fullName>
    </recommendedName>
</protein>
<dbReference type="AlphaFoldDB" id="A0A9P6CZ33"/>
<keyword evidence="4" id="KW-1185">Reference proteome</keyword>
<gene>
    <name evidence="3" type="ORF">BDN70DRAFT_988274</name>
</gene>
<comment type="caution">
    <text evidence="3">The sequence shown here is derived from an EMBL/GenBank/DDBJ whole genome shotgun (WGS) entry which is preliminary data.</text>
</comment>
<dbReference type="Gene3D" id="1.10.3970.10">
    <property type="entry name" value="BSD domain"/>
    <property type="match status" value="1"/>
</dbReference>
<evidence type="ECO:0000256" key="1">
    <source>
        <dbReference type="SAM" id="MobiDB-lite"/>
    </source>
</evidence>
<evidence type="ECO:0000313" key="3">
    <source>
        <dbReference type="EMBL" id="KAF9485931.1"/>
    </source>
</evidence>
<evidence type="ECO:0000313" key="4">
    <source>
        <dbReference type="Proteomes" id="UP000807469"/>
    </source>
</evidence>
<dbReference type="PANTHER" id="PTHR16019">
    <property type="entry name" value="SYNAPSE-ASSOCIATED PROTEIN"/>
    <property type="match status" value="1"/>
</dbReference>
<dbReference type="Proteomes" id="UP000807469">
    <property type="component" value="Unassembled WGS sequence"/>
</dbReference>
<dbReference type="SUPFAM" id="SSF140383">
    <property type="entry name" value="BSD domain-like"/>
    <property type="match status" value="1"/>
</dbReference>
<dbReference type="OrthoDB" id="73788at2759"/>
<dbReference type="EMBL" id="MU155132">
    <property type="protein sequence ID" value="KAF9485931.1"/>
    <property type="molecule type" value="Genomic_DNA"/>
</dbReference>
<accession>A0A9P6CZ33</accession>
<dbReference type="InterPro" id="IPR005607">
    <property type="entry name" value="BSD_dom"/>
</dbReference>
<dbReference type="PANTHER" id="PTHR16019:SF5">
    <property type="entry name" value="BSD DOMAIN-CONTAINING PROTEIN 1"/>
    <property type="match status" value="1"/>
</dbReference>
<dbReference type="InterPro" id="IPR035925">
    <property type="entry name" value="BSD_dom_sf"/>
</dbReference>
<dbReference type="GO" id="GO:0005737">
    <property type="term" value="C:cytoplasm"/>
    <property type="evidence" value="ECO:0007669"/>
    <property type="project" value="TreeGrafter"/>
</dbReference>
<feature type="region of interest" description="Disordered" evidence="1">
    <location>
        <begin position="531"/>
        <end position="557"/>
    </location>
</feature>
<feature type="compositionally biased region" description="Low complexity" evidence="1">
    <location>
        <begin position="77"/>
        <end position="101"/>
    </location>
</feature>
<feature type="domain" description="BSD" evidence="2">
    <location>
        <begin position="417"/>
        <end position="446"/>
    </location>
</feature>
<sequence length="557" mass="59190">MNFLDTFDIAPRAATPNPADPPPPPAPSLNEEVNEVIGQLGRFWGGFRKQSQTALEAARKDLGEVVVQAQKELAKFTATEETAETSAEGSGASATGTTTTTTEKDGAVEGASAAVGSSTATDGTAESTAAPESSSEPTQTQTQESTSTTQHTRTPSLTSQSLFARLQSALPSAVVQTVQTNLASVQTNFAQAQTNLQTNFAQVQTNFAQAQTNLQTNFAQVQTNFAQAQTNLQSNLAQVQENLTHTDLARLRVQAEELAQRGEARLRDAVREAGDVLRDAVKVVPPEEADTDGSGVPLLGSTPGLAWDGADMWMLPSAEGSRRASTSSRHGGSSGGGTGSSLETQSAVATRAEALLRRLAREPDIVRHDPEAEEGVRERYHAWRAAEVDANEGGVEGVDWTARIEKAREDAVDGAAVTELEANLVPSEMTKDVFWLRYFFRTHQIRAEEEKRKALLQSTADTDEDFSWEDDDDEADLSPKQPSTTTKAAPSISASTQSKLDVPAGATSSHTPRVGSADSFDILSATSSVAGDSPIAVAAVQKDSKKAEEEDGDSDWE</sequence>
<dbReference type="SMART" id="SM00751">
    <property type="entry name" value="BSD"/>
    <property type="match status" value="1"/>
</dbReference>
<feature type="region of interest" description="Disordered" evidence="1">
    <location>
        <begin position="77"/>
        <end position="157"/>
    </location>
</feature>
<organism evidence="3 4">
    <name type="scientific">Pholiota conissans</name>
    <dbReference type="NCBI Taxonomy" id="109636"/>
    <lineage>
        <taxon>Eukaryota</taxon>
        <taxon>Fungi</taxon>
        <taxon>Dikarya</taxon>
        <taxon>Basidiomycota</taxon>
        <taxon>Agaricomycotina</taxon>
        <taxon>Agaricomycetes</taxon>
        <taxon>Agaricomycetidae</taxon>
        <taxon>Agaricales</taxon>
        <taxon>Agaricineae</taxon>
        <taxon>Strophariaceae</taxon>
        <taxon>Pholiota</taxon>
    </lineage>
</organism>
<feature type="compositionally biased region" description="Low complexity" evidence="1">
    <location>
        <begin position="108"/>
        <end position="157"/>
    </location>
</feature>
<feature type="compositionally biased region" description="Pro residues" evidence="1">
    <location>
        <begin position="18"/>
        <end position="27"/>
    </location>
</feature>
<dbReference type="InterPro" id="IPR051494">
    <property type="entry name" value="BSD_domain-containing"/>
</dbReference>
<dbReference type="PROSITE" id="PS50858">
    <property type="entry name" value="BSD"/>
    <property type="match status" value="1"/>
</dbReference>